<evidence type="ECO:0000313" key="2">
    <source>
        <dbReference type="Proteomes" id="UP000004892"/>
    </source>
</evidence>
<sequence length="58" mass="7096">MPSLLGQEKGMIFILKEKNGIEYFYKVMLFIDDFYFFRFSFSFFRSFVVTWMNKIALN</sequence>
<organism evidence="1 2">
    <name type="scientific">Odoribacter laneus YIT 12061</name>
    <dbReference type="NCBI Taxonomy" id="742817"/>
    <lineage>
        <taxon>Bacteria</taxon>
        <taxon>Pseudomonadati</taxon>
        <taxon>Bacteroidota</taxon>
        <taxon>Bacteroidia</taxon>
        <taxon>Bacteroidales</taxon>
        <taxon>Odoribacteraceae</taxon>
        <taxon>Odoribacter</taxon>
    </lineage>
</organism>
<accession>H1DK77</accession>
<dbReference type="Proteomes" id="UP000004892">
    <property type="component" value="Unassembled WGS sequence"/>
</dbReference>
<protein>
    <submittedName>
        <fullName evidence="1">Uncharacterized protein</fullName>
    </submittedName>
</protein>
<dbReference type="PATRIC" id="fig|742817.3.peg.2853"/>
<keyword evidence="2" id="KW-1185">Reference proteome</keyword>
<reference evidence="1 2" key="1">
    <citation type="submission" date="2012-01" db="EMBL/GenBank/DDBJ databases">
        <title>The Genome Sequence of Odoribacter laneus YIT 12061.</title>
        <authorList>
            <consortium name="The Broad Institute Genome Sequencing Platform"/>
            <person name="Earl A."/>
            <person name="Ward D."/>
            <person name="Feldgarden M."/>
            <person name="Gevers D."/>
            <person name="Morotomi M."/>
            <person name="Young S.K."/>
            <person name="Zeng Q."/>
            <person name="Gargeya S."/>
            <person name="Fitzgerald M."/>
            <person name="Haas B."/>
            <person name="Abouelleil A."/>
            <person name="Alvarado L."/>
            <person name="Arachchi H.M."/>
            <person name="Berlin A."/>
            <person name="Chapman S.B."/>
            <person name="Gearin G."/>
            <person name="Goldberg J."/>
            <person name="Griggs A."/>
            <person name="Gujja S."/>
            <person name="Hansen M."/>
            <person name="Heiman D."/>
            <person name="Howarth C."/>
            <person name="Larimer J."/>
            <person name="Lui A."/>
            <person name="MacDonald P.J.P."/>
            <person name="McCowen C."/>
            <person name="Montmayeur A."/>
            <person name="Murphy C."/>
            <person name="Neiman D."/>
            <person name="Pearson M."/>
            <person name="Priest M."/>
            <person name="Roberts A."/>
            <person name="Saif S."/>
            <person name="Shea T."/>
            <person name="Sisk P."/>
            <person name="Stolte C."/>
            <person name="Sykes S."/>
            <person name="Wortman J."/>
            <person name="Nusbaum C."/>
            <person name="Birren B."/>
        </authorList>
    </citation>
    <scope>NUCLEOTIDE SEQUENCE [LARGE SCALE GENOMIC DNA]</scope>
    <source>
        <strain evidence="1 2">YIT 12061</strain>
    </source>
</reference>
<dbReference type="AlphaFoldDB" id="H1DK77"/>
<dbReference type="EMBL" id="ADMC01000028">
    <property type="protein sequence ID" value="EHP45691.1"/>
    <property type="molecule type" value="Genomic_DNA"/>
</dbReference>
<gene>
    <name evidence="1" type="ORF">HMPREF9449_02663</name>
</gene>
<dbReference type="STRING" id="742817.HMPREF9449_02663"/>
<comment type="caution">
    <text evidence="1">The sequence shown here is derived from an EMBL/GenBank/DDBJ whole genome shotgun (WGS) entry which is preliminary data.</text>
</comment>
<proteinExistence type="predicted"/>
<name>H1DK77_9BACT</name>
<dbReference type="HOGENOM" id="CLU_2974920_0_0_10"/>
<evidence type="ECO:0000313" key="1">
    <source>
        <dbReference type="EMBL" id="EHP45691.1"/>
    </source>
</evidence>